<dbReference type="EMBL" id="FNAV01000032">
    <property type="protein sequence ID" value="SDF58818.1"/>
    <property type="molecule type" value="Genomic_DNA"/>
</dbReference>
<dbReference type="InterPro" id="IPR053842">
    <property type="entry name" value="NikA-like"/>
</dbReference>
<gene>
    <name evidence="2" type="ORF">SAMN04488105_1329</name>
</gene>
<reference evidence="3" key="1">
    <citation type="submission" date="2016-10" db="EMBL/GenBank/DDBJ databases">
        <authorList>
            <person name="Varghese N."/>
            <person name="Submissions S."/>
        </authorList>
    </citation>
    <scope>NUCLEOTIDE SEQUENCE [LARGE SCALE GENOMIC DNA]</scope>
    <source>
        <strain evidence="3">DSM 10146</strain>
    </source>
</reference>
<evidence type="ECO:0000256" key="1">
    <source>
        <dbReference type="SAM" id="MobiDB-lite"/>
    </source>
</evidence>
<protein>
    <submittedName>
        <fullName evidence="2">Ribbon-helix-helix protein, copG family</fullName>
    </submittedName>
</protein>
<dbReference type="AlphaFoldDB" id="A0A1G7MAN9"/>
<name>A0A1G7MAN9_9RHOB</name>
<accession>A0A1G7MAN9</accession>
<sequence>MVTSNIKQSEQRARRPGSRSSTVEPGPCEGRQASPSNPNRTARGAVPSEKQEAVFFYCSSEEKALIRQAAADRGLSMSAMLRQLATGAAPKRRRVAPRVDPALVLAVSRYGGNLNQIARWLNTATRAGRASEIEALRVAAALVGIERRLAEIIAQHRRPPGC</sequence>
<keyword evidence="3" id="KW-1185">Reference proteome</keyword>
<organism evidence="2 3">
    <name type="scientific">Salipiger thiooxidans</name>
    <dbReference type="NCBI Taxonomy" id="282683"/>
    <lineage>
        <taxon>Bacteria</taxon>
        <taxon>Pseudomonadati</taxon>
        <taxon>Pseudomonadota</taxon>
        <taxon>Alphaproteobacteria</taxon>
        <taxon>Rhodobacterales</taxon>
        <taxon>Roseobacteraceae</taxon>
        <taxon>Salipiger</taxon>
    </lineage>
</organism>
<proteinExistence type="predicted"/>
<evidence type="ECO:0000313" key="2">
    <source>
        <dbReference type="EMBL" id="SDF58818.1"/>
    </source>
</evidence>
<dbReference type="STRING" id="282683.SAMN04488105_1329"/>
<evidence type="ECO:0000313" key="3">
    <source>
        <dbReference type="Proteomes" id="UP000198994"/>
    </source>
</evidence>
<feature type="region of interest" description="Disordered" evidence="1">
    <location>
        <begin position="1"/>
        <end position="46"/>
    </location>
</feature>
<dbReference type="Proteomes" id="UP000198994">
    <property type="component" value="Unassembled WGS sequence"/>
</dbReference>
<dbReference type="Pfam" id="PF21983">
    <property type="entry name" value="NikA-like"/>
    <property type="match status" value="1"/>
</dbReference>